<dbReference type="Gene3D" id="3.40.1390.10">
    <property type="entry name" value="MurE/MurF, N-terminal domain"/>
    <property type="match status" value="1"/>
</dbReference>
<dbReference type="InterPro" id="IPR036615">
    <property type="entry name" value="Mur_ligase_C_dom_sf"/>
</dbReference>
<evidence type="ECO:0000259" key="11">
    <source>
        <dbReference type="Pfam" id="PF01225"/>
    </source>
</evidence>
<protein>
    <recommendedName>
        <fullName evidence="10">UDP-MurNAc-pentapeptide synthetase</fullName>
    </recommendedName>
</protein>
<dbReference type="InterPro" id="IPR051046">
    <property type="entry name" value="MurCDEF_CellWall_CoF430Synth"/>
</dbReference>
<evidence type="ECO:0000256" key="9">
    <source>
        <dbReference type="ARBA" id="ARBA00023316"/>
    </source>
</evidence>
<name>A0A2H9TB59_9ZZZZ</name>
<dbReference type="GO" id="GO:0047480">
    <property type="term" value="F:UDP-N-acetylmuramoyl-tripeptide-D-alanyl-D-alanine ligase activity"/>
    <property type="evidence" value="ECO:0007669"/>
    <property type="project" value="InterPro"/>
</dbReference>
<dbReference type="EMBL" id="NSIT01000020">
    <property type="protein sequence ID" value="PJE80358.1"/>
    <property type="molecule type" value="Genomic_DNA"/>
</dbReference>
<keyword evidence="6" id="KW-0133">Cell shape</keyword>
<evidence type="ECO:0000256" key="3">
    <source>
        <dbReference type="ARBA" id="ARBA00022618"/>
    </source>
</evidence>
<keyword evidence="2 14" id="KW-0436">Ligase</keyword>
<feature type="domain" description="Mur ligase C-terminal" evidence="12">
    <location>
        <begin position="330"/>
        <end position="441"/>
    </location>
</feature>
<dbReference type="InterPro" id="IPR005863">
    <property type="entry name" value="UDP-N-AcMur_synth"/>
</dbReference>
<dbReference type="Gene3D" id="3.90.190.20">
    <property type="entry name" value="Mur ligase, C-terminal domain"/>
    <property type="match status" value="1"/>
</dbReference>
<evidence type="ECO:0000256" key="10">
    <source>
        <dbReference type="ARBA" id="ARBA00031461"/>
    </source>
</evidence>
<feature type="domain" description="Mur ligase N-terminal catalytic" evidence="11">
    <location>
        <begin position="32"/>
        <end position="88"/>
    </location>
</feature>
<dbReference type="InterPro" id="IPR036565">
    <property type="entry name" value="Mur-like_cat_sf"/>
</dbReference>
<evidence type="ECO:0000259" key="12">
    <source>
        <dbReference type="Pfam" id="PF02875"/>
    </source>
</evidence>
<dbReference type="InterPro" id="IPR013221">
    <property type="entry name" value="Mur_ligase_cen"/>
</dbReference>
<dbReference type="HAMAP" id="MF_02019">
    <property type="entry name" value="MurF"/>
    <property type="match status" value="1"/>
</dbReference>
<evidence type="ECO:0000256" key="1">
    <source>
        <dbReference type="ARBA" id="ARBA00022490"/>
    </source>
</evidence>
<reference evidence="14" key="1">
    <citation type="journal article" date="2017" name="Appl. Environ. Microbiol.">
        <title>Molecular characterization of an Endozoicomonas-like organism causing infection in king scallop Pecten maximus L.</title>
        <authorList>
            <person name="Cano I."/>
            <person name="van Aerle R."/>
            <person name="Ross S."/>
            <person name="Verner-Jeffreys D.W."/>
            <person name="Paley R.K."/>
            <person name="Rimmer G."/>
            <person name="Ryder D."/>
            <person name="Hooper P."/>
            <person name="Stone D."/>
            <person name="Feist S.W."/>
        </authorList>
    </citation>
    <scope>NUCLEOTIDE SEQUENCE</scope>
</reference>
<dbReference type="GO" id="GO:0051301">
    <property type="term" value="P:cell division"/>
    <property type="evidence" value="ECO:0007669"/>
    <property type="project" value="UniProtKB-KW"/>
</dbReference>
<evidence type="ECO:0000256" key="5">
    <source>
        <dbReference type="ARBA" id="ARBA00022840"/>
    </source>
</evidence>
<evidence type="ECO:0000256" key="4">
    <source>
        <dbReference type="ARBA" id="ARBA00022741"/>
    </source>
</evidence>
<dbReference type="SUPFAM" id="SSF53244">
    <property type="entry name" value="MurD-like peptide ligases, peptide-binding domain"/>
    <property type="match status" value="1"/>
</dbReference>
<keyword evidence="8" id="KW-0131">Cell cycle</keyword>
<dbReference type="PANTHER" id="PTHR43024:SF1">
    <property type="entry name" value="UDP-N-ACETYLMURAMOYL-TRIPEPTIDE--D-ALANYL-D-ALANINE LIGASE"/>
    <property type="match status" value="1"/>
</dbReference>
<dbReference type="GO" id="GO:0071555">
    <property type="term" value="P:cell wall organization"/>
    <property type="evidence" value="ECO:0007669"/>
    <property type="project" value="UniProtKB-KW"/>
</dbReference>
<comment type="caution">
    <text evidence="14">The sequence shown here is derived from an EMBL/GenBank/DDBJ whole genome shotgun (WGS) entry which is preliminary data.</text>
</comment>
<keyword evidence="4" id="KW-0547">Nucleotide-binding</keyword>
<dbReference type="Pfam" id="PF02875">
    <property type="entry name" value="Mur_ligase_C"/>
    <property type="match status" value="1"/>
</dbReference>
<keyword evidence="5" id="KW-0067">ATP-binding</keyword>
<organism evidence="14">
    <name type="scientific">invertebrate metagenome</name>
    <dbReference type="NCBI Taxonomy" id="1711999"/>
    <lineage>
        <taxon>unclassified sequences</taxon>
        <taxon>metagenomes</taxon>
        <taxon>organismal metagenomes</taxon>
    </lineage>
</organism>
<dbReference type="Pfam" id="PF08245">
    <property type="entry name" value="Mur_ligase_M"/>
    <property type="match status" value="1"/>
</dbReference>
<evidence type="ECO:0000313" key="14">
    <source>
        <dbReference type="EMBL" id="PJE80358.1"/>
    </source>
</evidence>
<accession>A0A2H9TB59</accession>
<evidence type="ECO:0000256" key="8">
    <source>
        <dbReference type="ARBA" id="ARBA00023306"/>
    </source>
</evidence>
<dbReference type="Gene3D" id="3.40.1190.10">
    <property type="entry name" value="Mur-like, catalytic domain"/>
    <property type="match status" value="1"/>
</dbReference>
<keyword evidence="1" id="KW-0963">Cytoplasm</keyword>
<dbReference type="InterPro" id="IPR035911">
    <property type="entry name" value="MurE/MurF_N"/>
</dbReference>
<dbReference type="AlphaFoldDB" id="A0A2H9TB59"/>
<gene>
    <name evidence="14" type="primary">murF</name>
    <name evidence="14" type="ORF">CI610_00641</name>
</gene>
<dbReference type="InterPro" id="IPR000713">
    <property type="entry name" value="Mur_ligase_N"/>
</dbReference>
<dbReference type="PANTHER" id="PTHR43024">
    <property type="entry name" value="UDP-N-ACETYLMURAMOYL-TRIPEPTIDE--D-ALANYL-D-ALANINE LIGASE"/>
    <property type="match status" value="1"/>
</dbReference>
<dbReference type="SUPFAM" id="SSF53623">
    <property type="entry name" value="MurD-like peptide ligases, catalytic domain"/>
    <property type="match status" value="1"/>
</dbReference>
<proteinExistence type="inferred from homology"/>
<keyword evidence="7" id="KW-0573">Peptidoglycan synthesis</keyword>
<dbReference type="SUPFAM" id="SSF63418">
    <property type="entry name" value="MurE/MurF N-terminal domain"/>
    <property type="match status" value="1"/>
</dbReference>
<evidence type="ECO:0000256" key="6">
    <source>
        <dbReference type="ARBA" id="ARBA00022960"/>
    </source>
</evidence>
<dbReference type="GO" id="GO:0008360">
    <property type="term" value="P:regulation of cell shape"/>
    <property type="evidence" value="ECO:0007669"/>
    <property type="project" value="UniProtKB-KW"/>
</dbReference>
<feature type="domain" description="Mur ligase central" evidence="13">
    <location>
        <begin position="111"/>
        <end position="302"/>
    </location>
</feature>
<sequence length="462" mass="49070">MMNDVTIGIIAAALAGKCVNTDNTVFKTIPSGVSIDSRSLSDGDVFVAIRGPRFDGHDYGHQAMEAGASLLVVDHALALNISQIVVSDTFRALGQIGALVRSHFSGTLFGVTGSCGKTSVKEMLASVMAQKSSVLATQGNLNNGYGVPLMLSRLDDHYESAVIEMGTSSPGEIAYVAGLASPDISIITNAAESHLRDLKSVEGVAHEKGAILDGLGKEGSAVLNIDDPHYGYWKERAIRAGSGRVVSFSKDNSEADFFASDIRTGEQGMVFSLHGEKTVKTVHLQFWGAHQVQNACSSAAAAFSTGVSMDRIVAGLASARPFSQRGQRYVLTNGTVVFDETYNANPHSTRAAIDLLAGCPGQKILVLGDMLELGENTQSLHTDIGYYAKSKGIDTVLGFGEQTVLTVNAFGVGHHFDDKSDLIAWIEEHLSGRETVLVKGSKSMAMQDVVRLLVGMDYKGDH</sequence>
<dbReference type="Pfam" id="PF01225">
    <property type="entry name" value="Mur_ligase"/>
    <property type="match status" value="1"/>
</dbReference>
<keyword evidence="3" id="KW-0132">Cell division</keyword>
<evidence type="ECO:0000256" key="7">
    <source>
        <dbReference type="ARBA" id="ARBA00022984"/>
    </source>
</evidence>
<dbReference type="GO" id="GO:0005524">
    <property type="term" value="F:ATP binding"/>
    <property type="evidence" value="ECO:0007669"/>
    <property type="project" value="UniProtKB-KW"/>
</dbReference>
<evidence type="ECO:0000256" key="2">
    <source>
        <dbReference type="ARBA" id="ARBA00022598"/>
    </source>
</evidence>
<evidence type="ECO:0000259" key="13">
    <source>
        <dbReference type="Pfam" id="PF08245"/>
    </source>
</evidence>
<dbReference type="GO" id="GO:0009252">
    <property type="term" value="P:peptidoglycan biosynthetic process"/>
    <property type="evidence" value="ECO:0007669"/>
    <property type="project" value="UniProtKB-KW"/>
</dbReference>
<dbReference type="NCBIfam" id="TIGR01143">
    <property type="entry name" value="murF"/>
    <property type="match status" value="1"/>
</dbReference>
<keyword evidence="9" id="KW-0961">Cell wall biogenesis/degradation</keyword>
<dbReference type="InterPro" id="IPR004101">
    <property type="entry name" value="Mur_ligase_C"/>
</dbReference>